<feature type="transmembrane region" description="Helical" evidence="11">
    <location>
        <begin position="310"/>
        <end position="334"/>
    </location>
</feature>
<evidence type="ECO:0000313" key="16">
    <source>
        <dbReference type="Proteomes" id="UP000293637"/>
    </source>
</evidence>
<evidence type="ECO:0000256" key="9">
    <source>
        <dbReference type="ARBA" id="ARBA00023136"/>
    </source>
</evidence>
<evidence type="ECO:0000256" key="10">
    <source>
        <dbReference type="ARBA" id="ARBA00024973"/>
    </source>
</evidence>
<dbReference type="EMBL" id="LRQI01000021">
    <property type="protein sequence ID" value="KXA39838.1"/>
    <property type="molecule type" value="Genomic_DNA"/>
</dbReference>
<dbReference type="Pfam" id="PF02687">
    <property type="entry name" value="FtsX"/>
    <property type="match status" value="1"/>
</dbReference>
<organism evidence="14 16">
    <name type="scientific">Staphylococcus lugdunensis</name>
    <dbReference type="NCBI Taxonomy" id="28035"/>
    <lineage>
        <taxon>Bacteria</taxon>
        <taxon>Bacillati</taxon>
        <taxon>Bacillota</taxon>
        <taxon>Bacilli</taxon>
        <taxon>Bacillales</taxon>
        <taxon>Staphylococcaceae</taxon>
        <taxon>Staphylococcus</taxon>
    </lineage>
</organism>
<comment type="subcellular location">
    <subcellularLocation>
        <location evidence="1">Cell membrane</location>
        <topology evidence="1">Multi-pass membrane protein</topology>
    </subcellularLocation>
</comment>
<dbReference type="InterPro" id="IPR051125">
    <property type="entry name" value="ABC-4/HrtB_transporter"/>
</dbReference>
<dbReference type="PANTHER" id="PTHR43738:SF1">
    <property type="entry name" value="HEMIN TRANSPORT SYSTEM PERMEASE PROTEIN HRTB-RELATED"/>
    <property type="match status" value="1"/>
</dbReference>
<evidence type="ECO:0000256" key="5">
    <source>
        <dbReference type="ARBA" id="ARBA00022448"/>
    </source>
</evidence>
<gene>
    <name evidence="14" type="ORF">EQ812_00845</name>
    <name evidence="13" type="ORF">HMPREF3225_00448</name>
</gene>
<dbReference type="GO" id="GO:0005886">
    <property type="term" value="C:plasma membrane"/>
    <property type="evidence" value="ECO:0007669"/>
    <property type="project" value="UniProtKB-SubCell"/>
</dbReference>
<keyword evidence="5" id="KW-0813">Transport</keyword>
<feature type="transmembrane region" description="Helical" evidence="11">
    <location>
        <begin position="274"/>
        <end position="298"/>
    </location>
</feature>
<dbReference type="STRING" id="28035.B6N84_03175"/>
<evidence type="ECO:0000259" key="12">
    <source>
        <dbReference type="Pfam" id="PF02687"/>
    </source>
</evidence>
<evidence type="ECO:0000256" key="8">
    <source>
        <dbReference type="ARBA" id="ARBA00022989"/>
    </source>
</evidence>
<keyword evidence="8 11" id="KW-1133">Transmembrane helix</keyword>
<evidence type="ECO:0000313" key="14">
    <source>
        <dbReference type="EMBL" id="TBW73381.1"/>
    </source>
</evidence>
<dbReference type="InterPro" id="IPR003838">
    <property type="entry name" value="ABC3_permease_C"/>
</dbReference>
<keyword evidence="6" id="KW-1003">Cell membrane</keyword>
<accession>A0A223IA24</accession>
<dbReference type="eggNOG" id="COG0577">
    <property type="taxonomic scope" value="Bacteria"/>
</dbReference>
<comment type="similarity">
    <text evidence="2">Belongs to the ABC-4 integral membrane protein family. HrtB subfamily.</text>
</comment>
<comment type="subunit">
    <text evidence="3">The complex is composed of two ATP-binding proteins (HrtA), two transmembrane proteins (HrtB) and a solute-binding protein.</text>
</comment>
<reference evidence="14 16" key="2">
    <citation type="journal article" date="2019" name="Sci. Transl. Med.">
        <title>Quorum sensing between bacterial species on the skin protects against epidermal injury in atopic dermatitis.</title>
        <authorList>
            <person name="Williams M.R."/>
        </authorList>
    </citation>
    <scope>NUCLEOTIDE SEQUENCE [LARGE SCALE GENOMIC DNA]</scope>
    <source>
        <strain evidence="14 16">E7</strain>
    </source>
</reference>
<name>A0A133QAF3_STALU</name>
<dbReference type="Proteomes" id="UP000070063">
    <property type="component" value="Unassembled WGS sequence"/>
</dbReference>
<feature type="domain" description="ABC3 transporter permease C-terminal" evidence="12">
    <location>
        <begin position="235"/>
        <end position="344"/>
    </location>
</feature>
<dbReference type="Proteomes" id="UP000293637">
    <property type="component" value="Unassembled WGS sequence"/>
</dbReference>
<protein>
    <recommendedName>
        <fullName evidence="4">Putative hemin transport system permease protein HrtB</fullName>
    </recommendedName>
</protein>
<feature type="transmembrane region" description="Helical" evidence="11">
    <location>
        <begin position="233"/>
        <end position="253"/>
    </location>
</feature>
<comment type="caution">
    <text evidence="14">The sequence shown here is derived from an EMBL/GenBank/DDBJ whole genome shotgun (WGS) entry which is preliminary data.</text>
</comment>
<evidence type="ECO:0000256" key="3">
    <source>
        <dbReference type="ARBA" id="ARBA00011131"/>
    </source>
</evidence>
<dbReference type="PANTHER" id="PTHR43738">
    <property type="entry name" value="ABC TRANSPORTER, MEMBRANE PROTEIN"/>
    <property type="match status" value="1"/>
</dbReference>
<proteinExistence type="inferred from homology"/>
<evidence type="ECO:0000256" key="7">
    <source>
        <dbReference type="ARBA" id="ARBA00022692"/>
    </source>
</evidence>
<evidence type="ECO:0000313" key="15">
    <source>
        <dbReference type="Proteomes" id="UP000070063"/>
    </source>
</evidence>
<evidence type="ECO:0000256" key="4">
    <source>
        <dbReference type="ARBA" id="ARBA00016962"/>
    </source>
</evidence>
<comment type="function">
    <text evidence="10">Part of the ABC transporter complex hrt involved in hemin import. Responsible for the translocation of the substrate across the membrane.</text>
</comment>
<keyword evidence="7 11" id="KW-0812">Transmembrane</keyword>
<reference evidence="13 15" key="1">
    <citation type="submission" date="2016-01" db="EMBL/GenBank/DDBJ databases">
        <authorList>
            <person name="Mitreva M."/>
            <person name="Pepin K.H."/>
            <person name="Mihindukulasuriya K.A."/>
            <person name="Fulton R."/>
            <person name="Fronick C."/>
            <person name="O'Laughlin M."/>
            <person name="Miner T."/>
            <person name="Herter B."/>
            <person name="Rosa B.A."/>
            <person name="Cordes M."/>
            <person name="Tomlinson C."/>
            <person name="Wollam A."/>
            <person name="Palsikar V.B."/>
            <person name="Mardis E.R."/>
            <person name="Wilson R.K."/>
        </authorList>
    </citation>
    <scope>NUCLEOTIDE SEQUENCE [LARGE SCALE GENOMIC DNA]</scope>
    <source>
        <strain evidence="13 15">MJR7738</strain>
    </source>
</reference>
<evidence type="ECO:0000313" key="13">
    <source>
        <dbReference type="EMBL" id="KXA39838.1"/>
    </source>
</evidence>
<accession>A0A133QAF3</accession>
<evidence type="ECO:0000256" key="1">
    <source>
        <dbReference type="ARBA" id="ARBA00004651"/>
    </source>
</evidence>
<evidence type="ECO:0000256" key="11">
    <source>
        <dbReference type="SAM" id="Phobius"/>
    </source>
</evidence>
<dbReference type="AlphaFoldDB" id="A0A133QAF3"/>
<evidence type="ECO:0000256" key="6">
    <source>
        <dbReference type="ARBA" id="ARBA00022475"/>
    </source>
</evidence>
<evidence type="ECO:0000256" key="2">
    <source>
        <dbReference type="ARBA" id="ARBA00008697"/>
    </source>
</evidence>
<dbReference type="EMBL" id="SCHB01000001">
    <property type="protein sequence ID" value="TBW73381.1"/>
    <property type="molecule type" value="Genomic_DNA"/>
</dbReference>
<sequence>MMKLAWREITFYKFRYILITLIIILLASMVLFITGLAQGLARENISFFEQQHAQHYVMQKMSQPQLEKSNISAQDTSKVRTILQQQPTRLKPQVLTVNQDSLDVMTVTTDKTFKPQLQAGTYPKKAHDIAINNKLTAKGIQIGDKVHFKGHSTHYHVTGILENTMYAHSSMLWMTQEGFEQLNKQAATVFPVKDLNEKQRSQLADDSKLELVKPDTLQANIASYQAEQAPLNLMVMSLFVITAIVLSAFFYVMTIQKISQIGILKAIGIKTRHLLIALIGQIMLITLFGVSIAVGLIWSLTFVMPVTMPFYIHLTNILVILGGFVLVALIGALLSMIKVLKVDPIEAIGGNAS</sequence>
<keyword evidence="9 11" id="KW-0472">Membrane</keyword>